<keyword evidence="1" id="KW-0645">Protease</keyword>
<reference evidence="1 2" key="1">
    <citation type="submission" date="2024-10" db="EMBL/GenBank/DDBJ databases">
        <title>The Natural Products Discovery Center: Release of the First 8490 Sequenced Strains for Exploring Actinobacteria Biosynthetic Diversity.</title>
        <authorList>
            <person name="Kalkreuter E."/>
            <person name="Kautsar S.A."/>
            <person name="Yang D."/>
            <person name="Bader C.D."/>
            <person name="Teijaro C.N."/>
            <person name="Fluegel L."/>
            <person name="Davis C.M."/>
            <person name="Simpson J.R."/>
            <person name="Lauterbach L."/>
            <person name="Steele A.D."/>
            <person name="Gui C."/>
            <person name="Meng S."/>
            <person name="Li G."/>
            <person name="Viehrig K."/>
            <person name="Ye F."/>
            <person name="Su P."/>
            <person name="Kiefer A.F."/>
            <person name="Nichols A."/>
            <person name="Cepeda A.J."/>
            <person name="Yan W."/>
            <person name="Fan B."/>
            <person name="Jiang Y."/>
            <person name="Adhikari A."/>
            <person name="Zheng C.-J."/>
            <person name="Schuster L."/>
            <person name="Cowan T.M."/>
            <person name="Smanski M.J."/>
            <person name="Chevrette M.G."/>
            <person name="De Carvalho L.P.S."/>
            <person name="Shen B."/>
        </authorList>
    </citation>
    <scope>NUCLEOTIDE SEQUENCE [LARGE SCALE GENOMIC DNA]</scope>
    <source>
        <strain evidence="1 2">NPDC050545</strain>
    </source>
</reference>
<evidence type="ECO:0000313" key="1">
    <source>
        <dbReference type="EMBL" id="MFI6496530.1"/>
    </source>
</evidence>
<dbReference type="Gene3D" id="2.40.70.10">
    <property type="entry name" value="Acid Proteases"/>
    <property type="match status" value="1"/>
</dbReference>
<protein>
    <submittedName>
        <fullName evidence="1">Aspartyl protease family protein</fullName>
    </submittedName>
</protein>
<proteinExistence type="predicted"/>
<sequence length="360" mass="38694">MDDLLTHSPGTLALLRNRLDEAVDLLTPPARAGDLQAMEDLAEAAYRRDDFAESAHWHRRLAQATGAPGHDLAARRLGLFRGRVPYRMERAGTAVVPFESTDPLPVITVRLNGRESAAFFLDTGGHEVYVDRALAEKAGAQVAGAVERGYAGGRRAMEGQGRLESFAMGELEVRDVPIRTLDFAGTVIGGHTVLGAVGSAILHRHLTTIDYPAGRLVLRDRSRTLAGGHPFWLAGTHYALTWGTLNRAHRLLLFIDTGGTGVGLVPSPEVIARAGIKLGDDLVEGGRDGGGAVRAVPFTVEELTVNGTTGRDLPGVHFPDAPDFFPEVSRRFPLGGAVSHAFFRPYALTLDFTAMRLELG</sequence>
<dbReference type="Proteomes" id="UP001612741">
    <property type="component" value="Unassembled WGS sequence"/>
</dbReference>
<organism evidence="1 2">
    <name type="scientific">Nonomuraea typhae</name>
    <dbReference type="NCBI Taxonomy" id="2603600"/>
    <lineage>
        <taxon>Bacteria</taxon>
        <taxon>Bacillati</taxon>
        <taxon>Actinomycetota</taxon>
        <taxon>Actinomycetes</taxon>
        <taxon>Streptosporangiales</taxon>
        <taxon>Streptosporangiaceae</taxon>
        <taxon>Nonomuraea</taxon>
    </lineage>
</organism>
<comment type="caution">
    <text evidence="1">The sequence shown here is derived from an EMBL/GenBank/DDBJ whole genome shotgun (WGS) entry which is preliminary data.</text>
</comment>
<gene>
    <name evidence="1" type="ORF">ACIBG2_04045</name>
</gene>
<keyword evidence="2" id="KW-1185">Reference proteome</keyword>
<dbReference type="RefSeq" id="WP_397078709.1">
    <property type="nucleotide sequence ID" value="NZ_JBITGY010000001.1"/>
</dbReference>
<dbReference type="Pfam" id="PF13650">
    <property type="entry name" value="Asp_protease_2"/>
    <property type="match status" value="1"/>
</dbReference>
<evidence type="ECO:0000313" key="2">
    <source>
        <dbReference type="Proteomes" id="UP001612741"/>
    </source>
</evidence>
<dbReference type="GO" id="GO:0006508">
    <property type="term" value="P:proteolysis"/>
    <property type="evidence" value="ECO:0007669"/>
    <property type="project" value="UniProtKB-KW"/>
</dbReference>
<dbReference type="InterPro" id="IPR021109">
    <property type="entry name" value="Peptidase_aspartic_dom_sf"/>
</dbReference>
<accession>A0ABW7YKV2</accession>
<dbReference type="EMBL" id="JBITGY010000001">
    <property type="protein sequence ID" value="MFI6496530.1"/>
    <property type="molecule type" value="Genomic_DNA"/>
</dbReference>
<name>A0ABW7YKV2_9ACTN</name>
<keyword evidence="1" id="KW-0378">Hydrolase</keyword>
<dbReference type="GO" id="GO:0008233">
    <property type="term" value="F:peptidase activity"/>
    <property type="evidence" value="ECO:0007669"/>
    <property type="project" value="UniProtKB-KW"/>
</dbReference>